<keyword evidence="2" id="KW-1185">Reference proteome</keyword>
<gene>
    <name evidence="1" type="ORF">EV386_1320</name>
</gene>
<dbReference type="AlphaFoldDB" id="A0A4Q7M4V9"/>
<evidence type="ECO:0000313" key="2">
    <source>
        <dbReference type="Proteomes" id="UP000293852"/>
    </source>
</evidence>
<accession>A0A4Q7M4V9</accession>
<organism evidence="1 2">
    <name type="scientific">Xylanimonas ulmi</name>
    <dbReference type="NCBI Taxonomy" id="228973"/>
    <lineage>
        <taxon>Bacteria</taxon>
        <taxon>Bacillati</taxon>
        <taxon>Actinomycetota</taxon>
        <taxon>Actinomycetes</taxon>
        <taxon>Micrococcales</taxon>
        <taxon>Promicromonosporaceae</taxon>
        <taxon>Xylanimonas</taxon>
    </lineage>
</organism>
<dbReference type="PROSITE" id="PS51257">
    <property type="entry name" value="PROKAR_LIPOPROTEIN"/>
    <property type="match status" value="1"/>
</dbReference>
<proteinExistence type="predicted"/>
<dbReference type="EMBL" id="SGWX01000001">
    <property type="protein sequence ID" value="RZS61039.1"/>
    <property type="molecule type" value="Genomic_DNA"/>
</dbReference>
<comment type="caution">
    <text evidence="1">The sequence shown here is derived from an EMBL/GenBank/DDBJ whole genome shotgun (WGS) entry which is preliminary data.</text>
</comment>
<evidence type="ECO:0000313" key="1">
    <source>
        <dbReference type="EMBL" id="RZS61039.1"/>
    </source>
</evidence>
<protein>
    <recommendedName>
        <fullName evidence="3">Lipoprotein</fullName>
    </recommendedName>
</protein>
<dbReference type="Proteomes" id="UP000293852">
    <property type="component" value="Unassembled WGS sequence"/>
</dbReference>
<name>A0A4Q7M4V9_9MICO</name>
<evidence type="ECO:0008006" key="3">
    <source>
        <dbReference type="Google" id="ProtNLM"/>
    </source>
</evidence>
<reference evidence="1 2" key="1">
    <citation type="submission" date="2019-02" db="EMBL/GenBank/DDBJ databases">
        <title>Sequencing the genomes of 1000 actinobacteria strains.</title>
        <authorList>
            <person name="Klenk H.-P."/>
        </authorList>
    </citation>
    <scope>NUCLEOTIDE SEQUENCE [LARGE SCALE GENOMIC DNA]</scope>
    <source>
        <strain evidence="1 2">DSM 16932</strain>
    </source>
</reference>
<sequence>MRRPGAGQRVVSVGVLSLVVVGGCAGPEAEPAATLHDEVAWVDGNQPSGPDEDDPRVVAVRRYDILVKASNNELNFTDPRLAQVATSEWIDVKAHRARRDIESGRFSLWEGPNDMTLVAIDHDGDEVIMCSRLPTRWTWDDDESAVAEKSRDSGEFEYDTYELVQQDGRWLVESFRADYGPGDGPCDPGPNVAFGAFTTQPDLGVLGTLSPDDVVARSER</sequence>